<dbReference type="InterPro" id="IPR017900">
    <property type="entry name" value="4Fe4S_Fe_S_CS"/>
</dbReference>
<dbReference type="PROSITE" id="PS00198">
    <property type="entry name" value="4FE4S_FER_1"/>
    <property type="match status" value="1"/>
</dbReference>
<evidence type="ECO:0000313" key="11">
    <source>
        <dbReference type="Proteomes" id="UP000070058"/>
    </source>
</evidence>
<dbReference type="Gene3D" id="3.30.70.20">
    <property type="match status" value="1"/>
</dbReference>
<dbReference type="RefSeq" id="WP_068628656.1">
    <property type="nucleotide sequence ID" value="NZ_LSZQ01000012.1"/>
</dbReference>
<protein>
    <submittedName>
        <fullName evidence="10">Epoxyqueuosine reductase</fullName>
    </submittedName>
</protein>
<reference evidence="11" key="1">
    <citation type="submission" date="2016-02" db="EMBL/GenBank/DDBJ databases">
        <authorList>
            <person name="Sanders J.G."/>
            <person name="Lin J.Y."/>
            <person name="Wertz J.T."/>
            <person name="Russell J.A."/>
            <person name="Moreau C.S."/>
            <person name="Powell S."/>
        </authorList>
    </citation>
    <scope>NUCLEOTIDE SEQUENCE [LARGE SCALE GENOMIC DNA]</scope>
    <source>
        <strain evidence="11">CAG34</strain>
    </source>
</reference>
<dbReference type="GO" id="GO:0052693">
    <property type="term" value="F:epoxyqueuosine reductase activity"/>
    <property type="evidence" value="ECO:0007669"/>
    <property type="project" value="TreeGrafter"/>
</dbReference>
<keyword evidence="8" id="KW-0411">Iron-sulfur</keyword>
<dbReference type="Pfam" id="PF08331">
    <property type="entry name" value="QueG_DUF1730"/>
    <property type="match status" value="1"/>
</dbReference>
<dbReference type="PROSITE" id="PS51379">
    <property type="entry name" value="4FE4S_FER_2"/>
    <property type="match status" value="1"/>
</dbReference>
<dbReference type="GO" id="GO:0008616">
    <property type="term" value="P:tRNA queuosine(34) biosynthetic process"/>
    <property type="evidence" value="ECO:0007669"/>
    <property type="project" value="UniProtKB-KW"/>
</dbReference>
<evidence type="ECO:0000256" key="7">
    <source>
        <dbReference type="ARBA" id="ARBA00023004"/>
    </source>
</evidence>
<dbReference type="AlphaFoldDB" id="A0A139STD5"/>
<keyword evidence="11" id="KW-1185">Reference proteome</keyword>
<dbReference type="GO" id="GO:0046872">
    <property type="term" value="F:metal ion binding"/>
    <property type="evidence" value="ECO:0007669"/>
    <property type="project" value="UniProtKB-KW"/>
</dbReference>
<organism evidence="10 11">
    <name type="scientific">Cephaloticoccus primus</name>
    <dbReference type="NCBI Taxonomy" id="1548207"/>
    <lineage>
        <taxon>Bacteria</taxon>
        <taxon>Pseudomonadati</taxon>
        <taxon>Verrucomicrobiota</taxon>
        <taxon>Opitutia</taxon>
        <taxon>Opitutales</taxon>
        <taxon>Opitutaceae</taxon>
        <taxon>Cephaloticoccus</taxon>
    </lineage>
</organism>
<evidence type="ECO:0000256" key="2">
    <source>
        <dbReference type="ARBA" id="ARBA00022490"/>
    </source>
</evidence>
<dbReference type="STRING" id="1548207.AXK11_00510"/>
<evidence type="ECO:0000256" key="6">
    <source>
        <dbReference type="ARBA" id="ARBA00023002"/>
    </source>
</evidence>
<dbReference type="InterPro" id="IPR017896">
    <property type="entry name" value="4Fe4S_Fe-S-bd"/>
</dbReference>
<keyword evidence="4" id="KW-0479">Metal-binding</keyword>
<feature type="domain" description="4Fe-4S ferredoxin-type" evidence="9">
    <location>
        <begin position="194"/>
        <end position="224"/>
    </location>
</feature>
<dbReference type="OrthoDB" id="9784571at2"/>
<dbReference type="Proteomes" id="UP000070058">
    <property type="component" value="Unassembled WGS sequence"/>
</dbReference>
<dbReference type="Pfam" id="PF13484">
    <property type="entry name" value="Fer4_16"/>
    <property type="match status" value="1"/>
</dbReference>
<name>A0A139STD5_9BACT</name>
<dbReference type="PANTHER" id="PTHR30002:SF4">
    <property type="entry name" value="EPOXYQUEUOSINE REDUCTASE"/>
    <property type="match status" value="1"/>
</dbReference>
<evidence type="ECO:0000256" key="4">
    <source>
        <dbReference type="ARBA" id="ARBA00022723"/>
    </source>
</evidence>
<evidence type="ECO:0000256" key="5">
    <source>
        <dbReference type="ARBA" id="ARBA00022785"/>
    </source>
</evidence>
<keyword evidence="2" id="KW-0963">Cytoplasm</keyword>
<dbReference type="PANTHER" id="PTHR30002">
    <property type="entry name" value="EPOXYQUEUOSINE REDUCTASE"/>
    <property type="match status" value="1"/>
</dbReference>
<evidence type="ECO:0000256" key="3">
    <source>
        <dbReference type="ARBA" id="ARBA00022694"/>
    </source>
</evidence>
<sequence length="406" mass="44604">MSAARAAVSTSPAVEPQEQLRARLRELGFDEVRFAALHKLDGRPLREWLAAGMHGDMAWMERSVDKRLDPTQVLAGARSIIMLGVNYWPGGELRQRGPQWARYALWEDYHDTIKVALAEAGRAVEATFGVGSGDYRYYVDTGPVIERGWAAKAGLGFVGKNAMLISRTHGNWLFLASILTTVALRPDPPVRQQASDFADVGLLCGKCTRCLDACPTAAFAAPGVVDARRCVSYQTIENKGIIPRELRAGIGRRIYGCDTCLKVCPWNRFAQAGRALLLAARHDLPEISLEELLALTPERFAEVFRRTPIKRLKLRGLLRNACVVAGNLAAELPEAERRALIPPLLALAQHELPLLRVHAVWALHRLLGVNAAAALLAPARTAETDADVLEEYTWWATAPQGVSLVD</sequence>
<dbReference type="SUPFAM" id="SSF46548">
    <property type="entry name" value="alpha-helical ferredoxin"/>
    <property type="match status" value="1"/>
</dbReference>
<proteinExistence type="predicted"/>
<evidence type="ECO:0000259" key="9">
    <source>
        <dbReference type="PROSITE" id="PS51379"/>
    </source>
</evidence>
<evidence type="ECO:0000256" key="1">
    <source>
        <dbReference type="ARBA" id="ARBA00022485"/>
    </source>
</evidence>
<keyword evidence="5" id="KW-0671">Queuosine biosynthesis</keyword>
<keyword evidence="7" id="KW-0408">Iron</keyword>
<keyword evidence="1" id="KW-0004">4Fe-4S</keyword>
<dbReference type="GO" id="GO:0051539">
    <property type="term" value="F:4 iron, 4 sulfur cluster binding"/>
    <property type="evidence" value="ECO:0007669"/>
    <property type="project" value="UniProtKB-KW"/>
</dbReference>
<keyword evidence="6" id="KW-0560">Oxidoreductase</keyword>
<evidence type="ECO:0000256" key="8">
    <source>
        <dbReference type="ARBA" id="ARBA00023014"/>
    </source>
</evidence>
<dbReference type="EMBL" id="LSZQ01000012">
    <property type="protein sequence ID" value="KXU37742.1"/>
    <property type="molecule type" value="Genomic_DNA"/>
</dbReference>
<keyword evidence="3" id="KW-0819">tRNA processing</keyword>
<dbReference type="NCBIfam" id="TIGR00276">
    <property type="entry name" value="tRNA epoxyqueuosine(34) reductase QueG"/>
    <property type="match status" value="1"/>
</dbReference>
<evidence type="ECO:0000313" key="10">
    <source>
        <dbReference type="EMBL" id="KXU37742.1"/>
    </source>
</evidence>
<dbReference type="InterPro" id="IPR013542">
    <property type="entry name" value="QueG_DUF1730"/>
</dbReference>
<dbReference type="InterPro" id="IPR004453">
    <property type="entry name" value="QueG"/>
</dbReference>
<gene>
    <name evidence="10" type="ORF">AXK11_00510</name>
</gene>
<comment type="caution">
    <text evidence="10">The sequence shown here is derived from an EMBL/GenBank/DDBJ whole genome shotgun (WGS) entry which is preliminary data.</text>
</comment>
<accession>A0A139STD5</accession>